<evidence type="ECO:0000259" key="3">
    <source>
        <dbReference type="Pfam" id="PF09972"/>
    </source>
</evidence>
<feature type="transmembrane region" description="Helical" evidence="1">
    <location>
        <begin position="461"/>
        <end position="488"/>
    </location>
</feature>
<feature type="transmembrane region" description="Helical" evidence="1">
    <location>
        <begin position="494"/>
        <end position="513"/>
    </location>
</feature>
<feature type="domain" description="DUF2207" evidence="3">
    <location>
        <begin position="54"/>
        <end position="235"/>
    </location>
</feature>
<name>A0A077M7T0_9MICO</name>
<protein>
    <recommendedName>
        <fullName evidence="7">DUF2207 domain-containing protein</fullName>
    </recommendedName>
</protein>
<keyword evidence="6" id="KW-1185">Reference proteome</keyword>
<evidence type="ECO:0000256" key="1">
    <source>
        <dbReference type="SAM" id="Phobius"/>
    </source>
</evidence>
<sequence>MPRGIPLFATLLMLLAALGIGLAGPAAARNVAAAHFGQAAAAGFVAADGEVVGDYQVDIALAEDGSARITETLTQVFPEGQERHGITRDIRVRAGYQNRDDVYHYYQLTDLEVSSPTGAPADVSESDYGAYVHLRIGSPEETVTGTQTYVIAYTMAHIVNEIDATHAEFVHDVVGAANEQTYDKVTARVTSPGTVLRVGCNYGQVGSDSLCDSTLGDPSTFSHSGLAPGEAMTVALSMDRAAFGDLTPDLVSDSTANEDPTYADNSDISPAAAQLLGRLFAGIGVFLPLLAAAAMSMLVWTRGRDEAYAGLTPGLSPGAGESSPTVRQSRPGTIAVQFNPPPGVQPGMVGTLIDEEANTVDVTATILDLAVRGYLSIAETQKRFGRTDWMLTRSAPPAHAVALSTYEEMLVEALFAQGDSVRLSDLKNTFASTLASVKGSMYNEVVRRGWFRSSPRSQRDAWGGFGAALMLLGVISLFFLGTVVPAAVRPIPGVPISGTGILAGGLFVSGLIVRALGKRMASRTAEGTAVLTQSLGFKQYLVTAEANQIRFEEAQDIFSRYLPYAIVFGVADKWAKTFDEVAAAAAAAGVTIAPPIWYVGPSWGTGGFFDGIATGADSFSTQAAGTFISTPGSSGTSVFDGGGGGFGGGFGGGGFSGGGGSGSSGGTW</sequence>
<dbReference type="EMBL" id="CAJC01000102">
    <property type="protein sequence ID" value="CCI52634.1"/>
    <property type="molecule type" value="Genomic_DNA"/>
</dbReference>
<evidence type="ECO:0000313" key="5">
    <source>
        <dbReference type="EMBL" id="CCI52634.1"/>
    </source>
</evidence>
<accession>A0A077M7T0</accession>
<evidence type="ECO:0000259" key="4">
    <source>
        <dbReference type="Pfam" id="PF20990"/>
    </source>
</evidence>
<dbReference type="Pfam" id="PF09972">
    <property type="entry name" value="DUF2207"/>
    <property type="match status" value="1"/>
</dbReference>
<gene>
    <name evidence="5" type="ORF">BN13_1900004</name>
</gene>
<evidence type="ECO:0000256" key="2">
    <source>
        <dbReference type="SAM" id="SignalP"/>
    </source>
</evidence>
<organism evidence="5 6">
    <name type="scientific">Nostocoides jenkinsii Ben 74</name>
    <dbReference type="NCBI Taxonomy" id="1193518"/>
    <lineage>
        <taxon>Bacteria</taxon>
        <taxon>Bacillati</taxon>
        <taxon>Actinomycetota</taxon>
        <taxon>Actinomycetes</taxon>
        <taxon>Micrococcales</taxon>
        <taxon>Intrasporangiaceae</taxon>
        <taxon>Nostocoides</taxon>
    </lineage>
</organism>
<evidence type="ECO:0008006" key="7">
    <source>
        <dbReference type="Google" id="ProtNLM"/>
    </source>
</evidence>
<keyword evidence="1" id="KW-0472">Membrane</keyword>
<feature type="transmembrane region" description="Helical" evidence="1">
    <location>
        <begin position="279"/>
        <end position="300"/>
    </location>
</feature>
<feature type="signal peptide" evidence="2">
    <location>
        <begin position="1"/>
        <end position="28"/>
    </location>
</feature>
<keyword evidence="1" id="KW-0812">Transmembrane</keyword>
<evidence type="ECO:0000313" key="6">
    <source>
        <dbReference type="Proteomes" id="UP000035720"/>
    </source>
</evidence>
<dbReference type="InterPro" id="IPR048389">
    <property type="entry name" value="YciQ-like_C"/>
</dbReference>
<feature type="domain" description="Predicted membrane protein YciQ-like C-terminal" evidence="4">
    <location>
        <begin position="338"/>
        <end position="578"/>
    </location>
</feature>
<feature type="chain" id="PRO_5038859723" description="DUF2207 domain-containing protein" evidence="2">
    <location>
        <begin position="29"/>
        <end position="668"/>
    </location>
</feature>
<dbReference type="Pfam" id="PF20990">
    <property type="entry name" value="DUF2207_C"/>
    <property type="match status" value="1"/>
</dbReference>
<comment type="caution">
    <text evidence="5">The sequence shown here is derived from an EMBL/GenBank/DDBJ whole genome shotgun (WGS) entry which is preliminary data.</text>
</comment>
<reference evidence="5 6" key="1">
    <citation type="journal article" date="2013" name="ISME J.">
        <title>A metabolic model for members of the genus Tetrasphaera involved in enhanced biological phosphorus removal.</title>
        <authorList>
            <person name="Kristiansen R."/>
            <person name="Nguyen H.T.T."/>
            <person name="Saunders A.M."/>
            <person name="Nielsen J.L."/>
            <person name="Wimmer R."/>
            <person name="Le V.Q."/>
            <person name="McIlroy S.J."/>
            <person name="Petrovski S."/>
            <person name="Seviour R.J."/>
            <person name="Calteau A."/>
            <person name="Nielsen K.L."/>
            <person name="Nielsen P.H."/>
        </authorList>
    </citation>
    <scope>NUCLEOTIDE SEQUENCE [LARGE SCALE GENOMIC DNA]</scope>
    <source>
        <strain evidence="5 6">Ben 74</strain>
    </source>
</reference>
<proteinExistence type="predicted"/>
<dbReference type="InterPro" id="IPR018702">
    <property type="entry name" value="DUF2207"/>
</dbReference>
<keyword evidence="2" id="KW-0732">Signal</keyword>
<dbReference type="STRING" id="1193518.BN13_1900004"/>
<dbReference type="AlphaFoldDB" id="A0A077M7T0"/>
<dbReference type="OrthoDB" id="143710at2"/>
<keyword evidence="1" id="KW-1133">Transmembrane helix</keyword>
<dbReference type="Proteomes" id="UP000035720">
    <property type="component" value="Unassembled WGS sequence"/>
</dbReference>